<dbReference type="PATRIC" id="fig|1359184.3.peg.360"/>
<dbReference type="Gene3D" id="1.10.443.10">
    <property type="entry name" value="Intergrase catalytic core"/>
    <property type="match status" value="1"/>
</dbReference>
<comment type="caution">
    <text evidence="2">The sequence shown here is derived from an EMBL/GenBank/DDBJ whole genome shotgun (WGS) entry which is preliminary data.</text>
</comment>
<evidence type="ECO:0000313" key="2">
    <source>
        <dbReference type="EMBL" id="KJV52968.1"/>
    </source>
</evidence>
<gene>
    <name evidence="2" type="ORF">OTSGILL_1095</name>
</gene>
<evidence type="ECO:0000313" key="3">
    <source>
        <dbReference type="Proteomes" id="UP000033769"/>
    </source>
</evidence>
<dbReference type="InterPro" id="IPR011010">
    <property type="entry name" value="DNA_brk_join_enz"/>
</dbReference>
<evidence type="ECO:0000256" key="1">
    <source>
        <dbReference type="ARBA" id="ARBA00023172"/>
    </source>
</evidence>
<dbReference type="EMBL" id="LANO01000014">
    <property type="protein sequence ID" value="KJV52968.1"/>
    <property type="molecule type" value="Genomic_DNA"/>
</dbReference>
<proteinExistence type="predicted"/>
<dbReference type="GO" id="GO:0006310">
    <property type="term" value="P:DNA recombination"/>
    <property type="evidence" value="ECO:0007669"/>
    <property type="project" value="UniProtKB-KW"/>
</dbReference>
<dbReference type="InterPro" id="IPR013762">
    <property type="entry name" value="Integrase-like_cat_sf"/>
</dbReference>
<name>A0A0F3MB22_ORITS</name>
<reference evidence="2 3" key="1">
    <citation type="submission" date="2015-02" db="EMBL/GenBank/DDBJ databases">
        <title>Genome Sequencing of Rickettsiales.</title>
        <authorList>
            <person name="Daugherty S.C."/>
            <person name="Su Q."/>
            <person name="Abolude K."/>
            <person name="Beier-Sexton M."/>
            <person name="Carlyon J.A."/>
            <person name="Carter R."/>
            <person name="Day N.P."/>
            <person name="Dumler S.J."/>
            <person name="Dyachenko V."/>
            <person name="Godinez A."/>
            <person name="Kurtti T.J."/>
            <person name="Lichay M."/>
            <person name="Mullins K.E."/>
            <person name="Ott S."/>
            <person name="Pappas-Brown V."/>
            <person name="Paris D.H."/>
            <person name="Patel P."/>
            <person name="Richards A.L."/>
            <person name="Sadzewicz L."/>
            <person name="Sears K."/>
            <person name="Seidman D."/>
            <person name="Sengamalay N."/>
            <person name="Stenos J."/>
            <person name="Tallon L.J."/>
            <person name="Vincent G."/>
            <person name="Fraser C.M."/>
            <person name="Munderloh U."/>
            <person name="Dunning-Hotopp J.C."/>
        </authorList>
    </citation>
    <scope>NUCLEOTIDE SEQUENCE [LARGE SCALE GENOMIC DNA]</scope>
    <source>
        <strain evidence="2 3">Gilliam</strain>
    </source>
</reference>
<accession>A0A0F3MB22</accession>
<protein>
    <submittedName>
        <fullName evidence="2">Phage integrase family protein</fullName>
    </submittedName>
</protein>
<dbReference type="AlphaFoldDB" id="A0A0F3MB22"/>
<organism evidence="2 3">
    <name type="scientific">Orientia tsutsugamushi str. Gilliam</name>
    <dbReference type="NCBI Taxonomy" id="1359184"/>
    <lineage>
        <taxon>Bacteria</taxon>
        <taxon>Pseudomonadati</taxon>
        <taxon>Pseudomonadota</taxon>
        <taxon>Alphaproteobacteria</taxon>
        <taxon>Rickettsiales</taxon>
        <taxon>Rickettsiaceae</taxon>
        <taxon>Rickettsieae</taxon>
        <taxon>Orientia</taxon>
    </lineage>
</organism>
<dbReference type="GO" id="GO:0003677">
    <property type="term" value="F:DNA binding"/>
    <property type="evidence" value="ECO:0007669"/>
    <property type="project" value="InterPro"/>
</dbReference>
<dbReference type="GO" id="GO:0015074">
    <property type="term" value="P:DNA integration"/>
    <property type="evidence" value="ECO:0007669"/>
    <property type="project" value="InterPro"/>
</dbReference>
<dbReference type="SUPFAM" id="SSF56349">
    <property type="entry name" value="DNA breaking-rejoining enzymes"/>
    <property type="match status" value="1"/>
</dbReference>
<sequence length="54" mass="5967">MKNNGETLDTISQILGHSDTNMTKIYTIHSLDKATIATNKVVENMLSIFGPIFV</sequence>
<dbReference type="Proteomes" id="UP000033769">
    <property type="component" value="Unassembled WGS sequence"/>
</dbReference>
<keyword evidence="1" id="KW-0233">DNA recombination</keyword>